<organism evidence="1 2">
    <name type="scientific">Phytophthora lilii</name>
    <dbReference type="NCBI Taxonomy" id="2077276"/>
    <lineage>
        <taxon>Eukaryota</taxon>
        <taxon>Sar</taxon>
        <taxon>Stramenopiles</taxon>
        <taxon>Oomycota</taxon>
        <taxon>Peronosporomycetes</taxon>
        <taxon>Peronosporales</taxon>
        <taxon>Peronosporaceae</taxon>
        <taxon>Phytophthora</taxon>
    </lineage>
</organism>
<dbReference type="EMBL" id="BSXW01012323">
    <property type="protein sequence ID" value="GMF64430.1"/>
    <property type="molecule type" value="Genomic_DNA"/>
</dbReference>
<proteinExistence type="predicted"/>
<reference evidence="1" key="1">
    <citation type="submission" date="2023-04" db="EMBL/GenBank/DDBJ databases">
        <title>Phytophthora lilii NBRC 32176.</title>
        <authorList>
            <person name="Ichikawa N."/>
            <person name="Sato H."/>
            <person name="Tonouchi N."/>
        </authorList>
    </citation>
    <scope>NUCLEOTIDE SEQUENCE</scope>
    <source>
        <strain evidence="1">NBRC 32176</strain>
    </source>
</reference>
<protein>
    <submittedName>
        <fullName evidence="1">Unnamed protein product</fullName>
    </submittedName>
</protein>
<dbReference type="Proteomes" id="UP001165083">
    <property type="component" value="Unassembled WGS sequence"/>
</dbReference>
<sequence length="97" mass="10844">MASQLNCRLSSSKVLVLNAGRASVKCSLTRFIRSQPQTKVSHGRSVLLEPLQYVLYIVGTGEILDLDPRYLGTEGFDEVVDDSVRRLTHQRNVSQLL</sequence>
<gene>
    <name evidence="1" type="ORF">Plil01_001727200</name>
</gene>
<comment type="caution">
    <text evidence="1">The sequence shown here is derived from an EMBL/GenBank/DDBJ whole genome shotgun (WGS) entry which is preliminary data.</text>
</comment>
<dbReference type="AlphaFoldDB" id="A0A9W6YGV2"/>
<evidence type="ECO:0000313" key="2">
    <source>
        <dbReference type="Proteomes" id="UP001165083"/>
    </source>
</evidence>
<name>A0A9W6YGV2_9STRA</name>
<accession>A0A9W6YGV2</accession>
<evidence type="ECO:0000313" key="1">
    <source>
        <dbReference type="EMBL" id="GMF64430.1"/>
    </source>
</evidence>
<keyword evidence="2" id="KW-1185">Reference proteome</keyword>